<gene>
    <name evidence="5" type="ORF">PCOR1329_LOCUS81573</name>
</gene>
<feature type="region of interest" description="Disordered" evidence="3">
    <location>
        <begin position="72"/>
        <end position="120"/>
    </location>
</feature>
<organism evidence="5 6">
    <name type="scientific">Prorocentrum cordatum</name>
    <dbReference type="NCBI Taxonomy" id="2364126"/>
    <lineage>
        <taxon>Eukaryota</taxon>
        <taxon>Sar</taxon>
        <taxon>Alveolata</taxon>
        <taxon>Dinophyceae</taxon>
        <taxon>Prorocentrales</taxon>
        <taxon>Prorocentraceae</taxon>
        <taxon>Prorocentrum</taxon>
    </lineage>
</organism>
<evidence type="ECO:0000313" key="5">
    <source>
        <dbReference type="EMBL" id="CAK0906136.1"/>
    </source>
</evidence>
<accession>A0ABN9Y4M8</accession>
<dbReference type="EMBL" id="CAUYUJ010021648">
    <property type="protein sequence ID" value="CAK0906136.1"/>
    <property type="molecule type" value="Genomic_DNA"/>
</dbReference>
<evidence type="ECO:0000313" key="6">
    <source>
        <dbReference type="Proteomes" id="UP001189429"/>
    </source>
</evidence>
<proteinExistence type="predicted"/>
<dbReference type="PROSITE" id="PS50002">
    <property type="entry name" value="SH3"/>
    <property type="match status" value="1"/>
</dbReference>
<dbReference type="Pfam" id="PF00018">
    <property type="entry name" value="SH3_1"/>
    <property type="match status" value="1"/>
</dbReference>
<dbReference type="InterPro" id="IPR001452">
    <property type="entry name" value="SH3_domain"/>
</dbReference>
<dbReference type="SUPFAM" id="SSF50044">
    <property type="entry name" value="SH3-domain"/>
    <property type="match status" value="1"/>
</dbReference>
<feature type="non-terminal residue" evidence="5">
    <location>
        <position position="120"/>
    </location>
</feature>
<dbReference type="InterPro" id="IPR036028">
    <property type="entry name" value="SH3-like_dom_sf"/>
</dbReference>
<comment type="caution">
    <text evidence="5">The sequence shown here is derived from an EMBL/GenBank/DDBJ whole genome shotgun (WGS) entry which is preliminary data.</text>
</comment>
<name>A0ABN9Y4M8_9DINO</name>
<dbReference type="Gene3D" id="2.30.30.40">
    <property type="entry name" value="SH3 Domains"/>
    <property type="match status" value="1"/>
</dbReference>
<sequence>APAQAAADPDACPFVARAVTAFEPSGATQLQLQAGDMVHVLERHASGWSYCRSIRPPAASGWVPAWAVQRAREPAATEEAAAPAPAAASPAAAAPERQRQPAQATAQPAPVVAAAAVTPQ</sequence>
<keyword evidence="6" id="KW-1185">Reference proteome</keyword>
<evidence type="ECO:0000256" key="2">
    <source>
        <dbReference type="PROSITE-ProRule" id="PRU00192"/>
    </source>
</evidence>
<evidence type="ECO:0000256" key="1">
    <source>
        <dbReference type="ARBA" id="ARBA00022443"/>
    </source>
</evidence>
<evidence type="ECO:0000256" key="3">
    <source>
        <dbReference type="SAM" id="MobiDB-lite"/>
    </source>
</evidence>
<protein>
    <recommendedName>
        <fullName evidence="4">SH3 domain-containing protein</fullName>
    </recommendedName>
</protein>
<reference evidence="5" key="1">
    <citation type="submission" date="2023-10" db="EMBL/GenBank/DDBJ databases">
        <authorList>
            <person name="Chen Y."/>
            <person name="Shah S."/>
            <person name="Dougan E. K."/>
            <person name="Thang M."/>
            <person name="Chan C."/>
        </authorList>
    </citation>
    <scope>NUCLEOTIDE SEQUENCE [LARGE SCALE GENOMIC DNA]</scope>
</reference>
<keyword evidence="1 2" id="KW-0728">SH3 domain</keyword>
<evidence type="ECO:0000259" key="4">
    <source>
        <dbReference type="PROSITE" id="PS50002"/>
    </source>
</evidence>
<feature type="compositionally biased region" description="Low complexity" evidence="3">
    <location>
        <begin position="77"/>
        <end position="120"/>
    </location>
</feature>
<dbReference type="Proteomes" id="UP001189429">
    <property type="component" value="Unassembled WGS sequence"/>
</dbReference>
<dbReference type="SMART" id="SM00326">
    <property type="entry name" value="SH3"/>
    <property type="match status" value="1"/>
</dbReference>
<feature type="domain" description="SH3" evidence="4">
    <location>
        <begin position="11"/>
        <end position="73"/>
    </location>
</feature>
<feature type="non-terminal residue" evidence="5">
    <location>
        <position position="1"/>
    </location>
</feature>